<feature type="region of interest" description="Disordered" evidence="3">
    <location>
        <begin position="1"/>
        <end position="38"/>
    </location>
</feature>
<evidence type="ECO:0000256" key="1">
    <source>
        <dbReference type="ARBA" id="ARBA00022741"/>
    </source>
</evidence>
<evidence type="ECO:0000313" key="5">
    <source>
        <dbReference type="Ensembl" id="ENSPSTP00000006790.1"/>
    </source>
</evidence>
<proteinExistence type="predicted"/>
<dbReference type="Pfam" id="PF25894">
    <property type="entry name" value="WHD_HELB"/>
    <property type="match status" value="1"/>
</dbReference>
<feature type="compositionally biased region" description="Basic and acidic residues" evidence="3">
    <location>
        <begin position="350"/>
        <end position="368"/>
    </location>
</feature>
<feature type="compositionally biased region" description="Acidic residues" evidence="3">
    <location>
        <begin position="25"/>
        <end position="36"/>
    </location>
</feature>
<keyword evidence="6" id="KW-1185">Reference proteome</keyword>
<dbReference type="Proteomes" id="UP000694428">
    <property type="component" value="Unplaced"/>
</dbReference>
<dbReference type="GO" id="GO:2000042">
    <property type="term" value="P:negative regulation of double-strand break repair via homologous recombination"/>
    <property type="evidence" value="ECO:0007669"/>
    <property type="project" value="TreeGrafter"/>
</dbReference>
<dbReference type="PANTHER" id="PTHR43788">
    <property type="entry name" value="DNA2/NAM7 HELICASE FAMILY MEMBER"/>
    <property type="match status" value="1"/>
</dbReference>
<evidence type="ECO:0000256" key="3">
    <source>
        <dbReference type="SAM" id="MobiDB-lite"/>
    </source>
</evidence>
<organism evidence="5 6">
    <name type="scientific">Pavo cristatus</name>
    <name type="common">Indian peafowl</name>
    <name type="synonym">Blue peafowl</name>
    <dbReference type="NCBI Taxonomy" id="9049"/>
    <lineage>
        <taxon>Eukaryota</taxon>
        <taxon>Metazoa</taxon>
        <taxon>Chordata</taxon>
        <taxon>Craniata</taxon>
        <taxon>Vertebrata</taxon>
        <taxon>Euteleostomi</taxon>
        <taxon>Archelosauria</taxon>
        <taxon>Archosauria</taxon>
        <taxon>Dinosauria</taxon>
        <taxon>Saurischia</taxon>
        <taxon>Theropoda</taxon>
        <taxon>Coelurosauria</taxon>
        <taxon>Aves</taxon>
        <taxon>Neognathae</taxon>
        <taxon>Galloanserae</taxon>
        <taxon>Galliformes</taxon>
        <taxon>Phasianidae</taxon>
        <taxon>Phasianinae</taxon>
        <taxon>Pavo</taxon>
    </lineage>
</organism>
<evidence type="ECO:0000256" key="2">
    <source>
        <dbReference type="ARBA" id="ARBA00022840"/>
    </source>
</evidence>
<feature type="region of interest" description="Disordered" evidence="3">
    <location>
        <begin position="350"/>
        <end position="376"/>
    </location>
</feature>
<dbReference type="GO" id="GO:0005524">
    <property type="term" value="F:ATP binding"/>
    <property type="evidence" value="ECO:0007669"/>
    <property type="project" value="UniProtKB-KW"/>
</dbReference>
<dbReference type="Pfam" id="PF13245">
    <property type="entry name" value="AAA_19"/>
    <property type="match status" value="1"/>
</dbReference>
<name>A0A8C9L725_PAVCR</name>
<protein>
    <recommendedName>
        <fullName evidence="4">DNA helicase B winged helix domain-containing protein</fullName>
    </recommendedName>
</protein>
<dbReference type="AlphaFoldDB" id="A0A8C9L725"/>
<dbReference type="Gene3D" id="3.40.50.300">
    <property type="entry name" value="P-loop containing nucleotide triphosphate hydrolases"/>
    <property type="match status" value="1"/>
</dbReference>
<dbReference type="GO" id="GO:0017116">
    <property type="term" value="F:single-stranded DNA helicase activity"/>
    <property type="evidence" value="ECO:0007669"/>
    <property type="project" value="TreeGrafter"/>
</dbReference>
<evidence type="ECO:0000313" key="6">
    <source>
        <dbReference type="Proteomes" id="UP000694428"/>
    </source>
</evidence>
<reference evidence="5" key="2">
    <citation type="submission" date="2025-09" db="UniProtKB">
        <authorList>
            <consortium name="Ensembl"/>
        </authorList>
    </citation>
    <scope>IDENTIFICATION</scope>
</reference>
<feature type="domain" description="DNA helicase B winged helix" evidence="4">
    <location>
        <begin position="196"/>
        <end position="291"/>
    </location>
</feature>
<dbReference type="SUPFAM" id="SSF52540">
    <property type="entry name" value="P-loop containing nucleoside triphosphate hydrolases"/>
    <property type="match status" value="1"/>
</dbReference>
<evidence type="ECO:0000259" key="4">
    <source>
        <dbReference type="Pfam" id="PF25894"/>
    </source>
</evidence>
<reference evidence="5" key="1">
    <citation type="submission" date="2025-08" db="UniProtKB">
        <authorList>
            <consortium name="Ensembl"/>
        </authorList>
    </citation>
    <scope>IDENTIFICATION</scope>
</reference>
<keyword evidence="2" id="KW-0067">ATP-binding</keyword>
<dbReference type="InterPro" id="IPR027417">
    <property type="entry name" value="P-loop_NTPase"/>
</dbReference>
<keyword evidence="1" id="KW-0547">Nucleotide-binding</keyword>
<accession>A0A8C9L725</accession>
<dbReference type="InterPro" id="IPR050534">
    <property type="entry name" value="Coronavir_polyprotein_1ab"/>
</dbReference>
<dbReference type="PANTHER" id="PTHR43788:SF6">
    <property type="entry name" value="DNA HELICASE B"/>
    <property type="match status" value="1"/>
</dbReference>
<dbReference type="Ensembl" id="ENSPSTT00000007125.1">
    <property type="protein sequence ID" value="ENSPSTP00000006790.1"/>
    <property type="gene ID" value="ENSPSTG00000004822.1"/>
</dbReference>
<dbReference type="InterPro" id="IPR058839">
    <property type="entry name" value="WHD_HELB"/>
</dbReference>
<sequence>MAGTGRGAAAELWGVLLPPQRAAEGSEDEEDEEVEEEPHLAEAALLEASGRELAAALPPRRAAVIQESSKKEYEVVGRFPLVGPWWTVNVKVKKGGSEYFVQGYPSYFLRTDIEDNNREVFSLFLKECGVPEYFRKLFFAWLPAKSTLSFGNLEEKLKQFQVAHLSTGKKPGDTKDFDILYYVWKSGRYIIFSVLNKITYRELKLSYCEATWDAFRQCEHLLRKIPDLQKNALILYNKLKKHCREMGHTYEDQDELTRFVSEDMSIEGAWQSLEFLKDEHIVIREKTLVFLPHLYKSEKDIAMYVGDLLSKCSWQLDVDVRKILNASEMSREVVDSKTNGIRAHEVEHLKEENSHSHHCENQFPEREAASTSGTQSKAEVDLDQVIAIEKICSNPVTIISGKGGCGKSTIVSCLFRHLKQIEKEVEAASKDFEEDLDVSEEWDTFDHHWESENTCTKKPLNVLFTAPTGRAASLLSEKTKLPAHTLHQVR</sequence>